<dbReference type="SUPFAM" id="SSF48726">
    <property type="entry name" value="Immunoglobulin"/>
    <property type="match status" value="1"/>
</dbReference>
<evidence type="ECO:0000256" key="2">
    <source>
        <dbReference type="ARBA" id="ARBA00023130"/>
    </source>
</evidence>
<evidence type="ECO:0000259" key="4">
    <source>
        <dbReference type="PROSITE" id="PS50835"/>
    </source>
</evidence>
<proteinExistence type="predicted"/>
<keyword evidence="1" id="KW-0732">Signal</keyword>
<dbReference type="InterPro" id="IPR036179">
    <property type="entry name" value="Ig-like_dom_sf"/>
</dbReference>
<reference evidence="5 6" key="1">
    <citation type="journal article" date="2013" name="Science">
        <title>Genomic diversity and evolution of the head crest in the rock pigeon.</title>
        <authorList>
            <person name="Shapiro M.D."/>
            <person name="Kronenberg Z."/>
            <person name="Li C."/>
            <person name="Domyan E.T."/>
            <person name="Pan H."/>
            <person name="Campbell M."/>
            <person name="Tan H."/>
            <person name="Huff C.D."/>
            <person name="Hu H."/>
            <person name="Vickrey A.I."/>
            <person name="Nielsen S.C."/>
            <person name="Stringham S.A."/>
            <person name="Hu H."/>
            <person name="Willerslev E."/>
            <person name="Gilbert M.T."/>
            <person name="Yandell M."/>
            <person name="Zhang G."/>
            <person name="Wang J."/>
        </authorList>
    </citation>
    <scope>NUCLEOTIDE SEQUENCE [LARGE SCALE GENOMIC DNA]</scope>
    <source>
        <tissue evidence="5">Blood</tissue>
    </source>
</reference>
<organism evidence="5 6">
    <name type="scientific">Columba livia</name>
    <name type="common">Rock dove</name>
    <dbReference type="NCBI Taxonomy" id="8932"/>
    <lineage>
        <taxon>Eukaryota</taxon>
        <taxon>Metazoa</taxon>
        <taxon>Chordata</taxon>
        <taxon>Craniata</taxon>
        <taxon>Vertebrata</taxon>
        <taxon>Euteleostomi</taxon>
        <taxon>Archelosauria</taxon>
        <taxon>Archosauria</taxon>
        <taxon>Dinosauria</taxon>
        <taxon>Saurischia</taxon>
        <taxon>Theropoda</taxon>
        <taxon>Coelurosauria</taxon>
        <taxon>Aves</taxon>
        <taxon>Neognathae</taxon>
        <taxon>Neoaves</taxon>
        <taxon>Columbimorphae</taxon>
        <taxon>Columbiformes</taxon>
        <taxon>Columbidae</taxon>
        <taxon>Columba</taxon>
    </lineage>
</organism>
<comment type="caution">
    <text evidence="5">The sequence shown here is derived from an EMBL/GenBank/DDBJ whole genome shotgun (WGS) entry which is preliminary data.</text>
</comment>
<evidence type="ECO:0000256" key="1">
    <source>
        <dbReference type="ARBA" id="ARBA00022729"/>
    </source>
</evidence>
<evidence type="ECO:0000256" key="3">
    <source>
        <dbReference type="ARBA" id="ARBA00023319"/>
    </source>
</evidence>
<dbReference type="GO" id="GO:0002250">
    <property type="term" value="P:adaptive immune response"/>
    <property type="evidence" value="ECO:0007669"/>
    <property type="project" value="UniProtKB-KW"/>
</dbReference>
<dbReference type="PANTHER" id="PTHR19367">
    <property type="entry name" value="T-CELL RECEPTOR ALPHA CHAIN V REGION"/>
    <property type="match status" value="1"/>
</dbReference>
<dbReference type="STRING" id="8932.A0A2I0LN48"/>
<keyword evidence="2" id="KW-0391">Immunity</keyword>
<dbReference type="InParanoid" id="A0A2I0LN48"/>
<dbReference type="PANTHER" id="PTHR19367:SF18">
    <property type="entry name" value="T CELL RECEPTOR ALPHA VARIABLE 16"/>
    <property type="match status" value="1"/>
</dbReference>
<name>A0A2I0LN48_COLLI</name>
<sequence length="107" mass="12309">MSDSALYLCAVQDTLVPGHVMKEVHDMVLIFLAALVEMTDFGHAQKDSVLQFPAEMTIQVGHSTALHCNFSTSFSDLYIFWYQQHQNQPPQMLLWGNYQCWEEPLFP</sequence>
<dbReference type="InterPro" id="IPR051287">
    <property type="entry name" value="TCR_variable_region"/>
</dbReference>
<dbReference type="InterPro" id="IPR013783">
    <property type="entry name" value="Ig-like_fold"/>
</dbReference>
<protein>
    <submittedName>
        <fullName evidence="5">Putative LOC102084667</fullName>
    </submittedName>
</protein>
<dbReference type="EMBL" id="AKCR02000177">
    <property type="protein sequence ID" value="PKK18852.1"/>
    <property type="molecule type" value="Genomic_DNA"/>
</dbReference>
<dbReference type="InterPro" id="IPR007110">
    <property type="entry name" value="Ig-like_dom"/>
</dbReference>
<keyword evidence="6" id="KW-1185">Reference proteome</keyword>
<feature type="domain" description="Ig-like" evidence="4">
    <location>
        <begin position="47"/>
        <end position="100"/>
    </location>
</feature>
<dbReference type="AlphaFoldDB" id="A0A2I0LN48"/>
<gene>
    <name evidence="5" type="ORF">A306_00014332</name>
</gene>
<evidence type="ECO:0000313" key="6">
    <source>
        <dbReference type="Proteomes" id="UP000053872"/>
    </source>
</evidence>
<keyword evidence="3" id="KW-0393">Immunoglobulin domain</keyword>
<dbReference type="Proteomes" id="UP000053872">
    <property type="component" value="Unassembled WGS sequence"/>
</dbReference>
<dbReference type="PROSITE" id="PS50835">
    <property type="entry name" value="IG_LIKE"/>
    <property type="match status" value="1"/>
</dbReference>
<dbReference type="Gene3D" id="2.60.40.10">
    <property type="entry name" value="Immunoglobulins"/>
    <property type="match status" value="1"/>
</dbReference>
<keyword evidence="2" id="KW-1064">Adaptive immunity</keyword>
<evidence type="ECO:0000313" key="5">
    <source>
        <dbReference type="EMBL" id="PKK18852.1"/>
    </source>
</evidence>
<accession>A0A2I0LN48</accession>